<proteinExistence type="predicted"/>
<protein>
    <submittedName>
        <fullName evidence="1">Uncharacterized protein</fullName>
    </submittedName>
</protein>
<reference evidence="1" key="1">
    <citation type="submission" date="2019-08" db="EMBL/GenBank/DDBJ databases">
        <authorList>
            <person name="Kucharzyk K."/>
            <person name="Murdoch R.W."/>
            <person name="Higgins S."/>
            <person name="Loffler F."/>
        </authorList>
    </citation>
    <scope>NUCLEOTIDE SEQUENCE</scope>
</reference>
<name>A0A644ZTU6_9ZZZZ</name>
<organism evidence="1">
    <name type="scientific">bioreactor metagenome</name>
    <dbReference type="NCBI Taxonomy" id="1076179"/>
    <lineage>
        <taxon>unclassified sequences</taxon>
        <taxon>metagenomes</taxon>
        <taxon>ecological metagenomes</taxon>
    </lineage>
</organism>
<dbReference type="AlphaFoldDB" id="A0A644ZTU6"/>
<gene>
    <name evidence="1" type="ORF">SDC9_90495</name>
</gene>
<dbReference type="EMBL" id="VSSQ01010247">
    <property type="protein sequence ID" value="MPM43818.1"/>
    <property type="molecule type" value="Genomic_DNA"/>
</dbReference>
<comment type="caution">
    <text evidence="1">The sequence shown here is derived from an EMBL/GenBank/DDBJ whole genome shotgun (WGS) entry which is preliminary data.</text>
</comment>
<accession>A0A644ZTU6</accession>
<evidence type="ECO:0000313" key="1">
    <source>
        <dbReference type="EMBL" id="MPM43818.1"/>
    </source>
</evidence>
<sequence length="295" mass="32781">MRCSRLLGCLGRGGRCGGGIDLRTRVRRIQQIAVGNIEYAVHRDVVFRLERAQSVLGRNAEVPVDLAVVIAEFVQPGLHAFHVRSAVVKLDLVRHRVRAEEAFLQLAGCHAVHGNVERALKQRNGGCGCGIVNGGGFVRIEITEFDKPRLQLLNRRVVVVFLKNRIVRNLHTGGGFRCRLRRKNVAGGCENFRFKRNRRGRNHIVGARGGNVYRVCARAGTHHERYKNKRNRAYANQNQNPGSGGVREQAAGSTAGAFASFCQARRFQCGHLVIISSRISPHALHSGDHLDSFYQ</sequence>